<sequence>MSLLCICNGYGEKQQTQQEQQEQQQQQQQQQQQTQQKEKEKTGLHAGCLFAVVTTGRLELVLEELHQTTEEKPVWLEVSLPYKPGTQQQACDVNSPPPWLLSGHFPRLDWRLWFVPLRLKAALKGVVAGKPLLQQQQLQQQQQQQAPLQASAAAAEGCFQTRGPPLSPEGPLQLYPSFWQPLIQQISAREPAVLQLLGPQGEALKQLPPPMAIRVSLYDYRMAPPEGYPPYAAFFPEGWNHLTPQEILKLEAAVHT</sequence>
<evidence type="ECO:0000313" key="2">
    <source>
        <dbReference type="EMBL" id="CDJ40493.1"/>
    </source>
</evidence>
<evidence type="ECO:0000313" key="3">
    <source>
        <dbReference type="Proteomes" id="UP000030747"/>
    </source>
</evidence>
<reference evidence="2" key="2">
    <citation type="submission" date="2013-10" db="EMBL/GenBank/DDBJ databases">
        <authorList>
            <person name="Aslett M."/>
        </authorList>
    </citation>
    <scope>NUCLEOTIDE SEQUENCE [LARGE SCALE GENOMIC DNA]</scope>
    <source>
        <strain evidence="2">Houghton</strain>
    </source>
</reference>
<dbReference type="VEuPathDB" id="ToxoDB:ETH2_1227300"/>
<feature type="region of interest" description="Disordered" evidence="1">
    <location>
        <begin position="16"/>
        <end position="38"/>
    </location>
</feature>
<keyword evidence="3" id="KW-1185">Reference proteome</keyword>
<organism evidence="2 3">
    <name type="scientific">Eimeria tenella</name>
    <name type="common">Coccidian parasite</name>
    <dbReference type="NCBI Taxonomy" id="5802"/>
    <lineage>
        <taxon>Eukaryota</taxon>
        <taxon>Sar</taxon>
        <taxon>Alveolata</taxon>
        <taxon>Apicomplexa</taxon>
        <taxon>Conoidasida</taxon>
        <taxon>Coccidia</taxon>
        <taxon>Eucoccidiorida</taxon>
        <taxon>Eimeriorina</taxon>
        <taxon>Eimeriidae</taxon>
        <taxon>Eimeria</taxon>
    </lineage>
</organism>
<dbReference type="RefSeq" id="XP_013231243.1">
    <property type="nucleotide sequence ID" value="XM_013375789.1"/>
</dbReference>
<name>U6KUA7_EIMTE</name>
<dbReference type="Proteomes" id="UP000030747">
    <property type="component" value="Unassembled WGS sequence"/>
</dbReference>
<accession>U6KUA7</accession>
<dbReference type="VEuPathDB" id="ToxoDB:ETH_00019645"/>
<dbReference type="AlphaFoldDB" id="U6KUA7"/>
<gene>
    <name evidence="2" type="ORF">ETH_00019645</name>
</gene>
<dbReference type="OrthoDB" id="434126at2759"/>
<dbReference type="GeneID" id="25253058"/>
<dbReference type="EMBL" id="HG675163">
    <property type="protein sequence ID" value="CDJ40493.1"/>
    <property type="molecule type" value="Genomic_DNA"/>
</dbReference>
<reference evidence="2" key="1">
    <citation type="submission" date="2013-10" db="EMBL/GenBank/DDBJ databases">
        <title>Genomic analysis of the causative agents of coccidiosis in chickens.</title>
        <authorList>
            <person name="Reid A.J."/>
            <person name="Blake D."/>
            <person name="Billington K."/>
            <person name="Browne H."/>
            <person name="Dunn M."/>
            <person name="Hung S."/>
            <person name="Kawahara F."/>
            <person name="Miranda-Saavedra D."/>
            <person name="Mourier T."/>
            <person name="Nagra H."/>
            <person name="Otto T.D."/>
            <person name="Rawlings N."/>
            <person name="Sanchez A."/>
            <person name="Sanders M."/>
            <person name="Subramaniam C."/>
            <person name="Tay Y."/>
            <person name="Dear P."/>
            <person name="Doerig C."/>
            <person name="Gruber A."/>
            <person name="Parkinson J."/>
            <person name="Shirley M."/>
            <person name="Wan K.L."/>
            <person name="Berriman M."/>
            <person name="Tomley F."/>
            <person name="Pain A."/>
        </authorList>
    </citation>
    <scope>NUCLEOTIDE SEQUENCE [LARGE SCALE GENOMIC DNA]</scope>
    <source>
        <strain evidence="2">Houghton</strain>
    </source>
</reference>
<proteinExistence type="predicted"/>
<feature type="compositionally biased region" description="Low complexity" evidence="1">
    <location>
        <begin position="16"/>
        <end position="35"/>
    </location>
</feature>
<protein>
    <submittedName>
        <fullName evidence="2">Uncharacterized protein</fullName>
    </submittedName>
</protein>
<evidence type="ECO:0000256" key="1">
    <source>
        <dbReference type="SAM" id="MobiDB-lite"/>
    </source>
</evidence>